<feature type="transmembrane region" description="Helical" evidence="8">
    <location>
        <begin position="118"/>
        <end position="138"/>
    </location>
</feature>
<dbReference type="CDD" id="cd06550">
    <property type="entry name" value="TM_ABC_iron-siderophores_like"/>
    <property type="match status" value="1"/>
</dbReference>
<dbReference type="SUPFAM" id="SSF81345">
    <property type="entry name" value="ABC transporter involved in vitamin B12 uptake, BtuC"/>
    <property type="match status" value="1"/>
</dbReference>
<comment type="caution">
    <text evidence="9">The sequence shown here is derived from an EMBL/GenBank/DDBJ whole genome shotgun (WGS) entry which is preliminary data.</text>
</comment>
<evidence type="ECO:0000256" key="1">
    <source>
        <dbReference type="ARBA" id="ARBA00004651"/>
    </source>
</evidence>
<sequence>MTARRVRPAVVIACLLLATAALVVLSIGTGDYALTPGEVLRTLAGYGTKGDYLIVTEQRLPRVLVALLVGVALAVAGAVFQTLTRNPLGSPDIIGFTAGSATGGVAAIALIGAGTLTVALGAVAGGLLTGVLVSVLCGSRGLRSDRLVLVGVGVSTVLLGVNAYLLTRATVEVAAQAVTWQVGNLAGRDWSYLPPIGAAVLVLLPVVLLHGRSLRMLEMGDETAIGIGVDVDRVRRVLFVVAVGLTAVAVATAGPIPFVALAAPQLAKRLTRRPGPNLVPSAAMGTLLVVAADYLGQRLLDSSLLPVGVVTSALGGAYLAWFLVLGRRPARAVSAAPRPRVRTSRRP</sequence>
<dbReference type="InterPro" id="IPR037294">
    <property type="entry name" value="ABC_BtuC-like"/>
</dbReference>
<feature type="transmembrane region" description="Helical" evidence="8">
    <location>
        <begin position="237"/>
        <end position="258"/>
    </location>
</feature>
<dbReference type="InterPro" id="IPR000522">
    <property type="entry name" value="ABC_transptr_permease_BtuC"/>
</dbReference>
<dbReference type="Gene3D" id="1.10.3470.10">
    <property type="entry name" value="ABC transporter involved in vitamin B12 uptake, BtuC"/>
    <property type="match status" value="1"/>
</dbReference>
<protein>
    <submittedName>
        <fullName evidence="9">FecCD family ABC transporter permease</fullName>
    </submittedName>
</protein>
<evidence type="ECO:0000256" key="2">
    <source>
        <dbReference type="ARBA" id="ARBA00007935"/>
    </source>
</evidence>
<keyword evidence="10" id="KW-1185">Reference proteome</keyword>
<keyword evidence="6 8" id="KW-1133">Transmembrane helix</keyword>
<dbReference type="PANTHER" id="PTHR30472:SF24">
    <property type="entry name" value="FERRIC ENTEROBACTIN TRANSPORT SYSTEM PERMEASE PROTEIN FEPG"/>
    <property type="match status" value="1"/>
</dbReference>
<evidence type="ECO:0000256" key="4">
    <source>
        <dbReference type="ARBA" id="ARBA00022475"/>
    </source>
</evidence>
<evidence type="ECO:0000256" key="3">
    <source>
        <dbReference type="ARBA" id="ARBA00022448"/>
    </source>
</evidence>
<feature type="transmembrane region" description="Helical" evidence="8">
    <location>
        <begin position="93"/>
        <end position="112"/>
    </location>
</feature>
<dbReference type="Proteomes" id="UP001597478">
    <property type="component" value="Unassembled WGS sequence"/>
</dbReference>
<keyword evidence="7 8" id="KW-0472">Membrane</keyword>
<dbReference type="Pfam" id="PF01032">
    <property type="entry name" value="FecCD"/>
    <property type="match status" value="1"/>
</dbReference>
<dbReference type="EMBL" id="JBHUOF010000049">
    <property type="protein sequence ID" value="MFD2802785.1"/>
    <property type="molecule type" value="Genomic_DNA"/>
</dbReference>
<keyword evidence="3" id="KW-0813">Transport</keyword>
<evidence type="ECO:0000256" key="5">
    <source>
        <dbReference type="ARBA" id="ARBA00022692"/>
    </source>
</evidence>
<comment type="similarity">
    <text evidence="2">Belongs to the binding-protein-dependent transport system permease family. FecCD subfamily.</text>
</comment>
<evidence type="ECO:0000256" key="8">
    <source>
        <dbReference type="SAM" id="Phobius"/>
    </source>
</evidence>
<reference evidence="10" key="1">
    <citation type="journal article" date="2019" name="Int. J. Syst. Evol. Microbiol.">
        <title>The Global Catalogue of Microorganisms (GCM) 10K type strain sequencing project: providing services to taxonomists for standard genome sequencing and annotation.</title>
        <authorList>
            <consortium name="The Broad Institute Genomics Platform"/>
            <consortium name="The Broad Institute Genome Sequencing Center for Infectious Disease"/>
            <person name="Wu L."/>
            <person name="Ma J."/>
        </authorList>
    </citation>
    <scope>NUCLEOTIDE SEQUENCE [LARGE SCALE GENOMIC DNA]</scope>
    <source>
        <strain evidence="10">IBRC-M 10906</strain>
    </source>
</reference>
<comment type="subcellular location">
    <subcellularLocation>
        <location evidence="1">Cell membrane</location>
        <topology evidence="1">Multi-pass membrane protein</topology>
    </subcellularLocation>
</comment>
<name>A0ABW5WGR7_9PSEU</name>
<evidence type="ECO:0000313" key="9">
    <source>
        <dbReference type="EMBL" id="MFD2802785.1"/>
    </source>
</evidence>
<organism evidence="9 10">
    <name type="scientific">Prauserella oleivorans</name>
    <dbReference type="NCBI Taxonomy" id="1478153"/>
    <lineage>
        <taxon>Bacteria</taxon>
        <taxon>Bacillati</taxon>
        <taxon>Actinomycetota</taxon>
        <taxon>Actinomycetes</taxon>
        <taxon>Pseudonocardiales</taxon>
        <taxon>Pseudonocardiaceae</taxon>
        <taxon>Prauserella</taxon>
    </lineage>
</organism>
<keyword evidence="5 8" id="KW-0812">Transmembrane</keyword>
<dbReference type="RefSeq" id="WP_377395869.1">
    <property type="nucleotide sequence ID" value="NZ_JBHSAN010000054.1"/>
</dbReference>
<proteinExistence type="inferred from homology"/>
<accession>A0ABW5WGR7</accession>
<evidence type="ECO:0000313" key="10">
    <source>
        <dbReference type="Proteomes" id="UP001597478"/>
    </source>
</evidence>
<keyword evidence="4" id="KW-1003">Cell membrane</keyword>
<feature type="transmembrane region" description="Helical" evidence="8">
    <location>
        <begin position="303"/>
        <end position="324"/>
    </location>
</feature>
<feature type="transmembrane region" description="Helical" evidence="8">
    <location>
        <begin position="147"/>
        <end position="166"/>
    </location>
</feature>
<dbReference type="PANTHER" id="PTHR30472">
    <property type="entry name" value="FERRIC ENTEROBACTIN TRANSPORT SYSTEM PERMEASE PROTEIN"/>
    <property type="match status" value="1"/>
</dbReference>
<evidence type="ECO:0000256" key="6">
    <source>
        <dbReference type="ARBA" id="ARBA00022989"/>
    </source>
</evidence>
<feature type="transmembrane region" description="Helical" evidence="8">
    <location>
        <begin position="190"/>
        <end position="209"/>
    </location>
</feature>
<gene>
    <name evidence="9" type="ORF">ACFS2C_25670</name>
</gene>
<feature type="transmembrane region" description="Helical" evidence="8">
    <location>
        <begin position="63"/>
        <end position="81"/>
    </location>
</feature>
<evidence type="ECO:0000256" key="7">
    <source>
        <dbReference type="ARBA" id="ARBA00023136"/>
    </source>
</evidence>